<dbReference type="GeneID" id="104608133"/>
<dbReference type="SUPFAM" id="SSF57756">
    <property type="entry name" value="Retrovirus zinc finger-like domains"/>
    <property type="match status" value="1"/>
</dbReference>
<feature type="compositionally biased region" description="Basic and acidic residues" evidence="1">
    <location>
        <begin position="131"/>
        <end position="142"/>
    </location>
</feature>
<dbReference type="InParanoid" id="A0A1U8AWD2"/>
<dbReference type="eggNOG" id="KOG0017">
    <property type="taxonomic scope" value="Eukaryota"/>
</dbReference>
<accession>A0A1U8AWD2</accession>
<organism evidence="3 4">
    <name type="scientific">Nelumbo nucifera</name>
    <name type="common">Sacred lotus</name>
    <dbReference type="NCBI Taxonomy" id="4432"/>
    <lineage>
        <taxon>Eukaryota</taxon>
        <taxon>Viridiplantae</taxon>
        <taxon>Streptophyta</taxon>
        <taxon>Embryophyta</taxon>
        <taxon>Tracheophyta</taxon>
        <taxon>Spermatophyta</taxon>
        <taxon>Magnoliopsida</taxon>
        <taxon>Proteales</taxon>
        <taxon>Nelumbonaceae</taxon>
        <taxon>Nelumbo</taxon>
    </lineage>
</organism>
<feature type="compositionally biased region" description="Basic and acidic residues" evidence="1">
    <location>
        <begin position="78"/>
        <end position="107"/>
    </location>
</feature>
<dbReference type="Proteomes" id="UP000189703">
    <property type="component" value="Unplaced"/>
</dbReference>
<evidence type="ECO:0000259" key="2">
    <source>
        <dbReference type="Pfam" id="PF22936"/>
    </source>
</evidence>
<dbReference type="GO" id="GO:0003676">
    <property type="term" value="F:nucleic acid binding"/>
    <property type="evidence" value="ECO:0007669"/>
    <property type="project" value="InterPro"/>
</dbReference>
<dbReference type="InterPro" id="IPR054722">
    <property type="entry name" value="PolX-like_BBD"/>
</dbReference>
<dbReference type="GO" id="GO:0008270">
    <property type="term" value="F:zinc ion binding"/>
    <property type="evidence" value="ECO:0007669"/>
    <property type="project" value="InterPro"/>
</dbReference>
<evidence type="ECO:0000313" key="3">
    <source>
        <dbReference type="Proteomes" id="UP000189703"/>
    </source>
</evidence>
<evidence type="ECO:0000313" key="4">
    <source>
        <dbReference type="RefSeq" id="XP_010272329.1"/>
    </source>
</evidence>
<dbReference type="Pfam" id="PF14223">
    <property type="entry name" value="Retrotran_gag_2"/>
    <property type="match status" value="1"/>
</dbReference>
<dbReference type="OrthoDB" id="1742098at2759"/>
<reference evidence="4" key="1">
    <citation type="submission" date="2025-08" db="UniProtKB">
        <authorList>
            <consortium name="RefSeq"/>
        </authorList>
    </citation>
    <scope>IDENTIFICATION</scope>
</reference>
<feature type="compositionally biased region" description="Gly residues" evidence="1">
    <location>
        <begin position="116"/>
        <end position="129"/>
    </location>
</feature>
<feature type="domain" description="Retrovirus-related Pol polyprotein from transposon TNT 1-94-like beta-barrel" evidence="2">
    <location>
        <begin position="198"/>
        <end position="232"/>
    </location>
</feature>
<keyword evidence="3" id="KW-1185">Reference proteome</keyword>
<gene>
    <name evidence="4" type="primary">LOC104608133</name>
</gene>
<proteinExistence type="predicted"/>
<evidence type="ECO:0000256" key="1">
    <source>
        <dbReference type="SAM" id="MobiDB-lite"/>
    </source>
</evidence>
<sequence>MKSGESVQVFLSRVSAIVNQMKSYGEEVFDVTVVAKVLRSLTPKFDHVVAAIEESKDLSNFSFDELMDSLQAHEARLNRSVEKSEEKAFHVKGESSNHMDEPKDAAGKGRGRGGHCGRGGPGRGRGQNGEQGEHRPFDDKQKGNKSGVQCHYCKRYGHIKVECWKREKQASYAEKEDEAEVKLFMAYHEDTNVSTDIWCLNSGCSNHMTSVKSLFKELNESYKLKARIGDNK</sequence>
<dbReference type="KEGG" id="nnu:104608133"/>
<dbReference type="PANTHER" id="PTHR35317:SF27">
    <property type="entry name" value="RETROVIRUS-RELATED POL POLYPROTEIN FROM TRANSPOSON TNT 1-94"/>
    <property type="match status" value="1"/>
</dbReference>
<protein>
    <submittedName>
        <fullName evidence="4">Uncharacterized protein LOC104608133</fullName>
    </submittedName>
</protein>
<dbReference type="OMA" id="FMAYHED"/>
<dbReference type="Pfam" id="PF22936">
    <property type="entry name" value="Pol_BBD"/>
    <property type="match status" value="1"/>
</dbReference>
<dbReference type="RefSeq" id="XP_010272329.1">
    <property type="nucleotide sequence ID" value="XM_010274027.1"/>
</dbReference>
<feature type="region of interest" description="Disordered" evidence="1">
    <location>
        <begin position="78"/>
        <end position="145"/>
    </location>
</feature>
<dbReference type="AlphaFoldDB" id="A0A1U8AWD2"/>
<dbReference type="PANTHER" id="PTHR35317">
    <property type="entry name" value="OS04G0629600 PROTEIN"/>
    <property type="match status" value="1"/>
</dbReference>
<name>A0A1U8AWD2_NELNU</name>
<dbReference type="InterPro" id="IPR036875">
    <property type="entry name" value="Znf_CCHC_sf"/>
</dbReference>